<dbReference type="InterPro" id="IPR013078">
    <property type="entry name" value="His_Pase_superF_clade-1"/>
</dbReference>
<organism evidence="2 3">
    <name type="scientific">Microbotryum saponariae</name>
    <dbReference type="NCBI Taxonomy" id="289078"/>
    <lineage>
        <taxon>Eukaryota</taxon>
        <taxon>Fungi</taxon>
        <taxon>Dikarya</taxon>
        <taxon>Basidiomycota</taxon>
        <taxon>Pucciniomycotina</taxon>
        <taxon>Microbotryomycetes</taxon>
        <taxon>Microbotryales</taxon>
        <taxon>Microbotryaceae</taxon>
        <taxon>Microbotryum</taxon>
    </lineage>
</organism>
<dbReference type="PANTHER" id="PTHR48100:SF1">
    <property type="entry name" value="HISTIDINE PHOSPHATASE FAMILY PROTEIN-RELATED"/>
    <property type="match status" value="1"/>
</dbReference>
<dbReference type="Gene3D" id="3.40.50.1240">
    <property type="entry name" value="Phosphoglycerate mutase-like"/>
    <property type="match status" value="1"/>
</dbReference>
<dbReference type="InterPro" id="IPR029033">
    <property type="entry name" value="His_PPase_superfam"/>
</dbReference>
<dbReference type="InterPro" id="IPR050275">
    <property type="entry name" value="PGM_Phosphatase"/>
</dbReference>
<dbReference type="SUPFAM" id="SSF53254">
    <property type="entry name" value="Phosphoglycerate mutase-like"/>
    <property type="match status" value="1"/>
</dbReference>
<dbReference type="GO" id="GO:0005737">
    <property type="term" value="C:cytoplasm"/>
    <property type="evidence" value="ECO:0007669"/>
    <property type="project" value="TreeGrafter"/>
</dbReference>
<dbReference type="OrthoDB" id="496981at2759"/>
<proteinExistence type="predicted"/>
<dbReference type="EMBL" id="FMWP01000014">
    <property type="protein sequence ID" value="SCZ90286.1"/>
    <property type="molecule type" value="Genomic_DNA"/>
</dbReference>
<gene>
    <name evidence="2" type="ORF">BZ3500_MVSOF-1268-A1-R1_CHR1-3G01894</name>
</gene>
<protein>
    <submittedName>
        <fullName evidence="2">BZ3500_MvSof-1268-A1-R1_Chr1-3g01894 protein</fullName>
    </submittedName>
</protein>
<evidence type="ECO:0000313" key="2">
    <source>
        <dbReference type="EMBL" id="SCZ90286.1"/>
    </source>
</evidence>
<dbReference type="AlphaFoldDB" id="A0A2X0KHD6"/>
<dbReference type="SMART" id="SM00855">
    <property type="entry name" value="PGAM"/>
    <property type="match status" value="1"/>
</dbReference>
<dbReference type="Proteomes" id="UP000249723">
    <property type="component" value="Unassembled WGS sequence"/>
</dbReference>
<evidence type="ECO:0000313" key="3">
    <source>
        <dbReference type="Proteomes" id="UP000249723"/>
    </source>
</evidence>
<dbReference type="GO" id="GO:0016791">
    <property type="term" value="F:phosphatase activity"/>
    <property type="evidence" value="ECO:0007669"/>
    <property type="project" value="TreeGrafter"/>
</dbReference>
<dbReference type="PANTHER" id="PTHR48100">
    <property type="entry name" value="BROAD-SPECIFICITY PHOSPHATASE YOR283W-RELATED"/>
    <property type="match status" value="1"/>
</dbReference>
<reference evidence="3" key="1">
    <citation type="submission" date="2016-10" db="EMBL/GenBank/DDBJ databases">
        <authorList>
            <person name="Jeantristanb JTB J.-T."/>
            <person name="Ricardo R."/>
        </authorList>
    </citation>
    <scope>NUCLEOTIDE SEQUENCE [LARGE SCALE GENOMIC DNA]</scope>
</reference>
<dbReference type="Pfam" id="PF00300">
    <property type="entry name" value="His_Phos_1"/>
    <property type="match status" value="1"/>
</dbReference>
<dbReference type="CDD" id="cd07067">
    <property type="entry name" value="HP_PGM_like"/>
    <property type="match status" value="1"/>
</dbReference>
<name>A0A2X0KHD6_9BASI</name>
<keyword evidence="3" id="KW-1185">Reference proteome</keyword>
<evidence type="ECO:0000256" key="1">
    <source>
        <dbReference type="SAM" id="MobiDB-lite"/>
    </source>
</evidence>
<sequence>MNGNIIDTGGGTSQYQSLGTTFAPTRYTTVQGFFKQADPKFNSKGYDLLDDSFGLIEQGPDRWHTFHAQIDKLNREADKQTTYKVVYLARHGQGYHNVAESKYGTAAWDAYWSRLETDGNITWGPDPPLTPLGRRQAEDINTAWKRQVAEGVPLPERLYSSPFTRAADTLQITWHDILLNKGLKPLILERLRETIGCHTCDKRSEKTIIRERFPTYDIEPGFSEHDQLWSTDYQESPRQQALRIQQQLNQVSPSEETYKPSNLTRERARSLVGSQIFDTDPSTFISITAHSGVINAFFRVVEHPDVSILPGGFVPIVVRATSDPNERGQSFAGGQAVYAGPFDGKLPPP</sequence>
<accession>A0A2X0KHD6</accession>
<feature type="region of interest" description="Disordered" evidence="1">
    <location>
        <begin position="325"/>
        <end position="349"/>
    </location>
</feature>